<evidence type="ECO:0000313" key="10">
    <source>
        <dbReference type="Proteomes" id="UP000309788"/>
    </source>
</evidence>
<keyword evidence="3" id="KW-1134">Transmembrane beta strand</keyword>
<dbReference type="SUPFAM" id="SSF56935">
    <property type="entry name" value="Porins"/>
    <property type="match status" value="1"/>
</dbReference>
<comment type="subcellular location">
    <subcellularLocation>
        <location evidence="1">Cell outer membrane</location>
        <topology evidence="1">Multi-pass membrane protein</topology>
    </subcellularLocation>
</comment>
<dbReference type="PANTHER" id="PTHR35093">
    <property type="entry name" value="OUTER MEMBRANE PROTEIN NMB0088-RELATED"/>
    <property type="match status" value="1"/>
</dbReference>
<evidence type="ECO:0000313" key="9">
    <source>
        <dbReference type="EMBL" id="TLU94931.1"/>
    </source>
</evidence>
<keyword evidence="4" id="KW-0812">Transmembrane</keyword>
<evidence type="ECO:0000256" key="5">
    <source>
        <dbReference type="ARBA" id="ARBA00022729"/>
    </source>
</evidence>
<evidence type="ECO:0000256" key="3">
    <source>
        <dbReference type="ARBA" id="ARBA00022452"/>
    </source>
</evidence>
<feature type="signal peptide" evidence="8">
    <location>
        <begin position="1"/>
        <end position="21"/>
    </location>
</feature>
<evidence type="ECO:0000256" key="8">
    <source>
        <dbReference type="SAM" id="SignalP"/>
    </source>
</evidence>
<dbReference type="PANTHER" id="PTHR35093:SF8">
    <property type="entry name" value="OUTER MEMBRANE PROTEIN NMB0088-RELATED"/>
    <property type="match status" value="1"/>
</dbReference>
<dbReference type="Gene3D" id="2.40.160.60">
    <property type="entry name" value="Outer membrane protein transport protein (OMPP1/FadL/TodX)"/>
    <property type="match status" value="1"/>
</dbReference>
<dbReference type="InterPro" id="IPR005017">
    <property type="entry name" value="OMPP1/FadL/TodX"/>
</dbReference>
<evidence type="ECO:0000256" key="7">
    <source>
        <dbReference type="ARBA" id="ARBA00023237"/>
    </source>
</evidence>
<dbReference type="RefSeq" id="WP_138281557.1">
    <property type="nucleotide sequence ID" value="NZ_BMGE01000002.1"/>
</dbReference>
<evidence type="ECO:0000256" key="4">
    <source>
        <dbReference type="ARBA" id="ARBA00022692"/>
    </source>
</evidence>
<dbReference type="GO" id="GO:0015483">
    <property type="term" value="F:long-chain fatty acid transporting porin activity"/>
    <property type="evidence" value="ECO:0007669"/>
    <property type="project" value="TreeGrafter"/>
</dbReference>
<evidence type="ECO:0000256" key="1">
    <source>
        <dbReference type="ARBA" id="ARBA00004571"/>
    </source>
</evidence>
<dbReference type="Proteomes" id="UP000309788">
    <property type="component" value="Unassembled WGS sequence"/>
</dbReference>
<keyword evidence="5 8" id="KW-0732">Signal</keyword>
<keyword evidence="10" id="KW-1185">Reference proteome</keyword>
<dbReference type="EMBL" id="VCEI01000021">
    <property type="protein sequence ID" value="TLU94931.1"/>
    <property type="molecule type" value="Genomic_DNA"/>
</dbReference>
<dbReference type="OrthoDB" id="9765571at2"/>
<proteinExistence type="inferred from homology"/>
<accession>A0A5R9KFW8</accession>
<keyword evidence="7" id="KW-0998">Cell outer membrane</keyword>
<protein>
    <recommendedName>
        <fullName evidence="11">Aromatic hydrocarbon degradation protein</fullName>
    </recommendedName>
</protein>
<keyword evidence="6" id="KW-0472">Membrane</keyword>
<dbReference type="AlphaFoldDB" id="A0A5R9KFW8"/>
<sequence length="517" mass="56267">MTKQSIWAVVCALCASSSVFGQYASDALRYSESNLTGSARFQALGGNHAALGGDPSVIHGNPAGLGFYNRSELTVSPAVTSINNNTRYIDDSRSSGKSNFNVAQASLVIASQPGFQRKWKGSSLGISFSRQQTFQDKYNFSGLNNRSAYLDQVVENVNADGTTVSQLETDFESDPAKGGPVAYSLPSAYYQMYLINPTSTTGPPYAPLNNNNSAADQFGTYSATGANTQWNIAYAGNYNDKFYIGATLGFSRLRYKYTRTFQDNYTDSPELVFTQQDENLTVTGNGINVALGVIYKFNPFVQIGGVLTSPTFTSIKETFNQNVSAQYVDNKVTGPDGDLITPPYTSLPIAPNDFVYSLTSPFRGNFGATFFFQDKGFITGSVEYVGYAGMGANTNYLSSTSNEAFKNETKAEIKDTYRNTANFRIGGEYRMNIFRARAGVAYLGDPYSRTDGLNRQKLLFSAGAGVRGSRFFADLTGTFLTYKTAFTPYTLASAQDYSSVEITNKPVNVMLTIGTTF</sequence>
<evidence type="ECO:0000256" key="6">
    <source>
        <dbReference type="ARBA" id="ARBA00023136"/>
    </source>
</evidence>
<comment type="similarity">
    <text evidence="2">Belongs to the OmpP1/FadL family.</text>
</comment>
<evidence type="ECO:0008006" key="11">
    <source>
        <dbReference type="Google" id="ProtNLM"/>
    </source>
</evidence>
<name>A0A5R9KFW8_9BACT</name>
<gene>
    <name evidence="9" type="ORF">FEM55_12025</name>
</gene>
<dbReference type="GO" id="GO:0009279">
    <property type="term" value="C:cell outer membrane"/>
    <property type="evidence" value="ECO:0007669"/>
    <property type="project" value="UniProtKB-SubCell"/>
</dbReference>
<comment type="caution">
    <text evidence="9">The sequence shown here is derived from an EMBL/GenBank/DDBJ whole genome shotgun (WGS) entry which is preliminary data.</text>
</comment>
<evidence type="ECO:0000256" key="2">
    <source>
        <dbReference type="ARBA" id="ARBA00008163"/>
    </source>
</evidence>
<reference evidence="9 10" key="1">
    <citation type="submission" date="2019-05" db="EMBL/GenBank/DDBJ databases">
        <authorList>
            <person name="Qu J.-H."/>
        </authorList>
    </citation>
    <scope>NUCLEOTIDE SEQUENCE [LARGE SCALE GENOMIC DNA]</scope>
    <source>
        <strain evidence="9 10">Z12</strain>
    </source>
</reference>
<feature type="chain" id="PRO_5024297150" description="Aromatic hydrocarbon degradation protein" evidence="8">
    <location>
        <begin position="22"/>
        <end position="517"/>
    </location>
</feature>
<organism evidence="9 10">
    <name type="scientific">Dyadobacter sediminis</name>
    <dbReference type="NCBI Taxonomy" id="1493691"/>
    <lineage>
        <taxon>Bacteria</taxon>
        <taxon>Pseudomonadati</taxon>
        <taxon>Bacteroidota</taxon>
        <taxon>Cytophagia</taxon>
        <taxon>Cytophagales</taxon>
        <taxon>Spirosomataceae</taxon>
        <taxon>Dyadobacter</taxon>
    </lineage>
</organism>